<organism evidence="1 2">
    <name type="scientific">Fibroporia radiculosa</name>
    <dbReference type="NCBI Taxonomy" id="599839"/>
    <lineage>
        <taxon>Eukaryota</taxon>
        <taxon>Fungi</taxon>
        <taxon>Dikarya</taxon>
        <taxon>Basidiomycota</taxon>
        <taxon>Agaricomycotina</taxon>
        <taxon>Agaricomycetes</taxon>
        <taxon>Polyporales</taxon>
        <taxon>Fibroporiaceae</taxon>
        <taxon>Fibroporia</taxon>
    </lineage>
</organism>
<dbReference type="InParanoid" id="J4H0U7"/>
<reference evidence="1 2" key="1">
    <citation type="journal article" date="2012" name="Appl. Environ. Microbiol.">
        <title>Short-read sequencing for genomic analysis of the brown rot fungus Fibroporia radiculosa.</title>
        <authorList>
            <person name="Tang J.D."/>
            <person name="Perkins A.D."/>
            <person name="Sonstegard T.S."/>
            <person name="Schroeder S.G."/>
            <person name="Burgess S.C."/>
            <person name="Diehl S.V."/>
        </authorList>
    </citation>
    <scope>NUCLEOTIDE SEQUENCE [LARGE SCALE GENOMIC DNA]</scope>
    <source>
        <strain evidence="1 2">TFFH 294</strain>
    </source>
</reference>
<dbReference type="EMBL" id="HE796909">
    <property type="protein sequence ID" value="CCL98969.1"/>
    <property type="molecule type" value="Genomic_DNA"/>
</dbReference>
<dbReference type="HOGENOM" id="CLU_021164_3_2_1"/>
<gene>
    <name evidence="1" type="ORF">FIBRA_00977</name>
</gene>
<keyword evidence="2" id="KW-1185">Reference proteome</keyword>
<dbReference type="InterPro" id="IPR032675">
    <property type="entry name" value="LRR_dom_sf"/>
</dbReference>
<dbReference type="Gene3D" id="3.80.10.10">
    <property type="entry name" value="Ribonuclease Inhibitor"/>
    <property type="match status" value="1"/>
</dbReference>
<proteinExistence type="predicted"/>
<evidence type="ECO:0000313" key="1">
    <source>
        <dbReference type="EMBL" id="CCL98969.1"/>
    </source>
</evidence>
<dbReference type="GeneID" id="24093880"/>
<dbReference type="AlphaFoldDB" id="J4H0U7"/>
<protein>
    <recommendedName>
        <fullName evidence="3">F-box domain-containing protein</fullName>
    </recommendedName>
</protein>
<evidence type="ECO:0000313" key="2">
    <source>
        <dbReference type="Proteomes" id="UP000006352"/>
    </source>
</evidence>
<name>J4H0U7_9APHY</name>
<dbReference type="SUPFAM" id="SSF52047">
    <property type="entry name" value="RNI-like"/>
    <property type="match status" value="1"/>
</dbReference>
<sequence>MAHRALETDDILVCIFEHFIGPQETRSGRSLLQTLARLARCCRAFSDPALAALWKRQITLGPLLRVFSSYKISNGVYSVGDIEPLEWARFQGYASRIHILVYTTLRNVDPFVYTCLKERSEGKPLLPSLSQLYWKQATFNDPAYILFVTPSLQFVDILLAQTEWRTNDDVEGLEGAMGHSVGLFLETISKDAPFVRKLSLIGCCLSQWATFLQRFQALRSLDIGEVGVVDITTLSELSALPALQHLSVNIGEVVTGETLLKSSFGALESLNVSGAPPAVFGLLGYMGSAGLQSMTLVSSVAYTQLQLFSCSNRLRSHFCTCLRRLRIRISVTSIEDDFSLINGIEPLLELALMEDVHIQLDSPIRSSDEDVTSMATAWRCLERFHLWHRSAQHNPSFPSLEALRILAEHCPRLIDLDISIGAEPPLSLVSEHLSRPLRSLRLLGDVGIGDHDPKKLAAYITALFPWLRHFEAFAWDATTNSKWREVKRQIFLPKPSEKRI</sequence>
<evidence type="ECO:0008006" key="3">
    <source>
        <dbReference type="Google" id="ProtNLM"/>
    </source>
</evidence>
<accession>J4H0U7</accession>
<dbReference type="OrthoDB" id="3222238at2759"/>
<dbReference type="Proteomes" id="UP000006352">
    <property type="component" value="Unassembled WGS sequence"/>
</dbReference>
<dbReference type="RefSeq" id="XP_012178252.1">
    <property type="nucleotide sequence ID" value="XM_012322862.1"/>
</dbReference>